<reference evidence="1 2" key="1">
    <citation type="journal article" date="2019" name="Int. J. Syst. Evol. Microbiol.">
        <title>Anaerobacillus alkaliphilus sp. nov., a novel alkaliphilic and moderately halophilic bacterium.</title>
        <authorList>
            <person name="Borsodi A.K."/>
            <person name="Aszalos J.M."/>
            <person name="Bihari P."/>
            <person name="Nagy I."/>
            <person name="Schumann P."/>
            <person name="Sproer C."/>
            <person name="Kovacs A.L."/>
            <person name="Boka K."/>
            <person name="Dobosy P."/>
            <person name="Ovari M."/>
            <person name="Szili-Kovacs T."/>
            <person name="Toth E."/>
        </authorList>
    </citation>
    <scope>NUCLEOTIDE SEQUENCE [LARGE SCALE GENOMIC DNA]</scope>
    <source>
        <strain evidence="1 2">B16-10</strain>
    </source>
</reference>
<evidence type="ECO:0000313" key="2">
    <source>
        <dbReference type="Proteomes" id="UP000290649"/>
    </source>
</evidence>
<sequence>MSEMKTTVDKELHKKLAIDLFNHTWDLIEKIDRSKLEDDSMVNAAHASRYHWGIVGTPLHFARGEWQISRVYSLVGRPEPALFHANKSMELCVTNNLGDFDLGFAYEALARAFAVEGDLKKRDEYISLAKRSAEQVEKESEREWLLKNVRTVLSLTLPKWE</sequence>
<comment type="caution">
    <text evidence="1">The sequence shown here is derived from an EMBL/GenBank/DDBJ whole genome shotgun (WGS) entry which is preliminary data.</text>
</comment>
<keyword evidence="2" id="KW-1185">Reference proteome</keyword>
<protein>
    <submittedName>
        <fullName evidence="1">Uncharacterized protein</fullName>
    </submittedName>
</protein>
<evidence type="ECO:0000313" key="1">
    <source>
        <dbReference type="EMBL" id="RXI96318.1"/>
    </source>
</evidence>
<dbReference type="RefSeq" id="WP_129080295.1">
    <property type="nucleotide sequence ID" value="NZ_QOUX01000047.1"/>
</dbReference>
<organism evidence="1 2">
    <name type="scientific">Anaerobacillus alkaliphilus</name>
    <dbReference type="NCBI Taxonomy" id="1548597"/>
    <lineage>
        <taxon>Bacteria</taxon>
        <taxon>Bacillati</taxon>
        <taxon>Bacillota</taxon>
        <taxon>Bacilli</taxon>
        <taxon>Bacillales</taxon>
        <taxon>Bacillaceae</taxon>
        <taxon>Anaerobacillus</taxon>
    </lineage>
</organism>
<gene>
    <name evidence="1" type="ORF">DS745_21585</name>
</gene>
<proteinExistence type="predicted"/>
<dbReference type="EMBL" id="QOUX01000047">
    <property type="protein sequence ID" value="RXI96318.1"/>
    <property type="molecule type" value="Genomic_DNA"/>
</dbReference>
<dbReference type="Proteomes" id="UP000290649">
    <property type="component" value="Unassembled WGS sequence"/>
</dbReference>
<dbReference type="OrthoDB" id="1952168at2"/>
<name>A0A4Q0VLS8_9BACI</name>
<accession>A0A4Q0VLS8</accession>
<dbReference type="AlphaFoldDB" id="A0A4Q0VLS8"/>